<dbReference type="GO" id="GO:0005634">
    <property type="term" value="C:nucleus"/>
    <property type="evidence" value="ECO:0007669"/>
    <property type="project" value="UniProtKB-SubCell"/>
</dbReference>
<dbReference type="InterPro" id="IPR011545">
    <property type="entry name" value="DEAD/DEAH_box_helicase_dom"/>
</dbReference>
<evidence type="ECO:0000256" key="11">
    <source>
        <dbReference type="PROSITE-ProRule" id="PRU00552"/>
    </source>
</evidence>
<dbReference type="Pfam" id="PF00270">
    <property type="entry name" value="DEAD"/>
    <property type="match status" value="1"/>
</dbReference>
<dbReference type="GO" id="GO:0005829">
    <property type="term" value="C:cytosol"/>
    <property type="evidence" value="ECO:0007669"/>
    <property type="project" value="TreeGrafter"/>
</dbReference>
<evidence type="ECO:0000256" key="8">
    <source>
        <dbReference type="ARBA" id="ARBA00022884"/>
    </source>
</evidence>
<evidence type="ECO:0000256" key="2">
    <source>
        <dbReference type="ARBA" id="ARBA00012552"/>
    </source>
</evidence>
<gene>
    <name evidence="13" type="ORF">Amon01_000690600</name>
</gene>
<evidence type="ECO:0000256" key="5">
    <source>
        <dbReference type="ARBA" id="ARBA00022801"/>
    </source>
</evidence>
<protein>
    <recommendedName>
        <fullName evidence="2">RNA helicase</fullName>
        <ecNumber evidence="2">3.6.4.13</ecNumber>
    </recommendedName>
</protein>
<dbReference type="PROSITE" id="PS51195">
    <property type="entry name" value="Q_MOTIF"/>
    <property type="match status" value="1"/>
</dbReference>
<dbReference type="SUPFAM" id="SSF52540">
    <property type="entry name" value="P-loop containing nucleoside triphosphate hydrolases"/>
    <property type="match status" value="1"/>
</dbReference>
<comment type="catalytic activity">
    <reaction evidence="10">
        <text>ATP + H2O = ADP + phosphate + H(+)</text>
        <dbReference type="Rhea" id="RHEA:13065"/>
        <dbReference type="ChEBI" id="CHEBI:15377"/>
        <dbReference type="ChEBI" id="CHEBI:15378"/>
        <dbReference type="ChEBI" id="CHEBI:30616"/>
        <dbReference type="ChEBI" id="CHEBI:43474"/>
        <dbReference type="ChEBI" id="CHEBI:456216"/>
        <dbReference type="EC" id="3.6.4.13"/>
    </reaction>
</comment>
<keyword evidence="5" id="KW-0378">Hydrolase</keyword>
<feature type="domain" description="DEAD-box RNA helicase Q" evidence="12">
    <location>
        <begin position="23"/>
        <end position="51"/>
    </location>
</feature>
<name>A0A9W6Z5F2_AMBMO</name>
<keyword evidence="14" id="KW-1185">Reference proteome</keyword>
<accession>A0A9W6Z5F2</accession>
<dbReference type="InterPro" id="IPR027417">
    <property type="entry name" value="P-loop_NTPase"/>
</dbReference>
<evidence type="ECO:0000313" key="13">
    <source>
        <dbReference type="EMBL" id="GMG46800.1"/>
    </source>
</evidence>
<evidence type="ECO:0000256" key="1">
    <source>
        <dbReference type="ARBA" id="ARBA00004604"/>
    </source>
</evidence>
<dbReference type="EC" id="3.6.4.13" evidence="2"/>
<dbReference type="InterPro" id="IPR050079">
    <property type="entry name" value="DEAD_box_RNA_helicase"/>
</dbReference>
<evidence type="ECO:0000259" key="12">
    <source>
        <dbReference type="PROSITE" id="PS51195"/>
    </source>
</evidence>
<dbReference type="GO" id="GO:0003724">
    <property type="term" value="F:RNA helicase activity"/>
    <property type="evidence" value="ECO:0007669"/>
    <property type="project" value="UniProtKB-EC"/>
</dbReference>
<keyword evidence="6" id="KW-0347">Helicase</keyword>
<dbReference type="AlphaFoldDB" id="A0A9W6Z5F2"/>
<dbReference type="EMBL" id="BSXU01004704">
    <property type="protein sequence ID" value="GMG46800.1"/>
    <property type="molecule type" value="Genomic_DNA"/>
</dbReference>
<organism evidence="13 14">
    <name type="scientific">Ambrosiozyma monospora</name>
    <name type="common">Yeast</name>
    <name type="synonym">Endomycopsis monosporus</name>
    <dbReference type="NCBI Taxonomy" id="43982"/>
    <lineage>
        <taxon>Eukaryota</taxon>
        <taxon>Fungi</taxon>
        <taxon>Dikarya</taxon>
        <taxon>Ascomycota</taxon>
        <taxon>Saccharomycotina</taxon>
        <taxon>Pichiomycetes</taxon>
        <taxon>Pichiales</taxon>
        <taxon>Pichiaceae</taxon>
        <taxon>Ambrosiozyma</taxon>
    </lineage>
</organism>
<keyword evidence="9" id="KW-0539">Nucleus</keyword>
<keyword evidence="3" id="KW-0690">Ribosome biogenesis</keyword>
<comment type="subcellular location">
    <subcellularLocation>
        <location evidence="1">Nucleus</location>
        <location evidence="1">Nucleolus</location>
    </subcellularLocation>
</comment>
<dbReference type="OrthoDB" id="10265785at2759"/>
<keyword evidence="8" id="KW-0694">RNA-binding</keyword>
<evidence type="ECO:0000313" key="14">
    <source>
        <dbReference type="Proteomes" id="UP001165063"/>
    </source>
</evidence>
<evidence type="ECO:0000256" key="3">
    <source>
        <dbReference type="ARBA" id="ARBA00022517"/>
    </source>
</evidence>
<keyword evidence="4" id="KW-0547">Nucleotide-binding</keyword>
<evidence type="ECO:0000256" key="6">
    <source>
        <dbReference type="ARBA" id="ARBA00022806"/>
    </source>
</evidence>
<keyword evidence="7" id="KW-0067">ATP-binding</keyword>
<dbReference type="PANTHER" id="PTHR47959">
    <property type="entry name" value="ATP-DEPENDENT RNA HELICASE RHLE-RELATED"/>
    <property type="match status" value="1"/>
</dbReference>
<reference evidence="13" key="1">
    <citation type="submission" date="2023-04" db="EMBL/GenBank/DDBJ databases">
        <title>Ambrosiozyma monospora NBRC 1965.</title>
        <authorList>
            <person name="Ichikawa N."/>
            <person name="Sato H."/>
            <person name="Tonouchi N."/>
        </authorList>
    </citation>
    <scope>NUCLEOTIDE SEQUENCE</scope>
    <source>
        <strain evidence="13">NBRC 1965</strain>
    </source>
</reference>
<evidence type="ECO:0000256" key="4">
    <source>
        <dbReference type="ARBA" id="ARBA00022741"/>
    </source>
</evidence>
<dbReference type="Proteomes" id="UP001165063">
    <property type="component" value="Unassembled WGS sequence"/>
</dbReference>
<evidence type="ECO:0000256" key="9">
    <source>
        <dbReference type="ARBA" id="ARBA00023242"/>
    </source>
</evidence>
<evidence type="ECO:0000256" key="7">
    <source>
        <dbReference type="ARBA" id="ARBA00022840"/>
    </source>
</evidence>
<feature type="short sequence motif" description="Q motif" evidence="11">
    <location>
        <begin position="23"/>
        <end position="51"/>
    </location>
</feature>
<dbReference type="PANTHER" id="PTHR47959:SF1">
    <property type="entry name" value="ATP-DEPENDENT RNA HELICASE DBPA"/>
    <property type="match status" value="1"/>
</dbReference>
<evidence type="ECO:0000256" key="10">
    <source>
        <dbReference type="ARBA" id="ARBA00047984"/>
    </source>
</evidence>
<dbReference type="GO" id="GO:0003723">
    <property type="term" value="F:RNA binding"/>
    <property type="evidence" value="ECO:0007669"/>
    <property type="project" value="UniProtKB-KW"/>
</dbReference>
<comment type="caution">
    <text evidence="13">The sequence shown here is derived from an EMBL/GenBank/DDBJ whole genome shotgun (WGS) entry which is preliminary data.</text>
</comment>
<dbReference type="GO" id="GO:0010467">
    <property type="term" value="P:gene expression"/>
    <property type="evidence" value="ECO:0007669"/>
    <property type="project" value="UniProtKB-ARBA"/>
</dbReference>
<sequence>MEFDKELDKELTFKTSKNVPVSATFEEMDLKDDLLRGIYNYGFESPSAIQSRAITQIISGRDTIAQAQSGTGKTATFSIGMLEGIG</sequence>
<proteinExistence type="predicted"/>
<dbReference type="Gene3D" id="3.40.50.300">
    <property type="entry name" value="P-loop containing nucleotide triphosphate hydrolases"/>
    <property type="match status" value="1"/>
</dbReference>
<dbReference type="GO" id="GO:0042254">
    <property type="term" value="P:ribosome biogenesis"/>
    <property type="evidence" value="ECO:0007669"/>
    <property type="project" value="UniProtKB-KW"/>
</dbReference>
<dbReference type="GO" id="GO:0016787">
    <property type="term" value="F:hydrolase activity"/>
    <property type="evidence" value="ECO:0007669"/>
    <property type="project" value="UniProtKB-KW"/>
</dbReference>
<dbReference type="GO" id="GO:0005524">
    <property type="term" value="F:ATP binding"/>
    <property type="evidence" value="ECO:0007669"/>
    <property type="project" value="UniProtKB-KW"/>
</dbReference>
<dbReference type="InterPro" id="IPR014014">
    <property type="entry name" value="RNA_helicase_DEAD_Q_motif"/>
</dbReference>